<accession>G3PLT4</accession>
<dbReference type="InParanoid" id="G3PLT4"/>
<dbReference type="InterPro" id="IPR028019">
    <property type="entry name" value="DUF4508"/>
</dbReference>
<reference evidence="2" key="3">
    <citation type="submission" date="2025-09" db="UniProtKB">
        <authorList>
            <consortium name="Ensembl"/>
        </authorList>
    </citation>
    <scope>IDENTIFICATION</scope>
</reference>
<evidence type="ECO:0000313" key="2">
    <source>
        <dbReference type="Ensembl" id="ENSGACP00000018565.1"/>
    </source>
</evidence>
<reference evidence="2 3" key="1">
    <citation type="journal article" date="2021" name="G3 (Bethesda)">
        <title>Improved contiguity of the threespine stickleback genome using long-read sequencing.</title>
        <authorList>
            <person name="Nath S."/>
            <person name="Shaw D.E."/>
            <person name="White M.A."/>
        </authorList>
    </citation>
    <scope>NUCLEOTIDE SEQUENCE [LARGE SCALE GENOMIC DNA]</scope>
    <source>
        <strain evidence="2 3">Lake Benthic</strain>
    </source>
</reference>
<name>G3PLT4_GASAC</name>
<dbReference type="Ensembl" id="ENSGACT00000018601.2">
    <property type="protein sequence ID" value="ENSGACP00000018565.1"/>
    <property type="gene ID" value="ENSGACG00000014060.2"/>
</dbReference>
<dbReference type="OMA" id="MSWFSHV"/>
<dbReference type="Bgee" id="ENSGACG00000014060">
    <property type="expression patterns" value="Expressed in embryo and 12 other cell types or tissues"/>
</dbReference>
<protein>
    <submittedName>
        <fullName evidence="2">Uncharacterized protein</fullName>
    </submittedName>
</protein>
<dbReference type="eggNOG" id="ENOG502S13Y">
    <property type="taxonomic scope" value="Eukaryota"/>
</dbReference>
<keyword evidence="3" id="KW-1185">Reference proteome</keyword>
<dbReference type="PANTHER" id="PTHR16260:SF3">
    <property type="entry name" value="CHROMOSOME 14 OPEN READING FRAME 119-LIKE-RELATED"/>
    <property type="match status" value="1"/>
</dbReference>
<proteinExistence type="predicted"/>
<dbReference type="Proteomes" id="UP000007635">
    <property type="component" value="Chromosome III"/>
</dbReference>
<feature type="compositionally biased region" description="Polar residues" evidence="1">
    <location>
        <begin position="1"/>
        <end position="16"/>
    </location>
</feature>
<evidence type="ECO:0000256" key="1">
    <source>
        <dbReference type="SAM" id="MobiDB-lite"/>
    </source>
</evidence>
<reference evidence="2" key="2">
    <citation type="submission" date="2025-08" db="UniProtKB">
        <authorList>
            <consortium name="Ensembl"/>
        </authorList>
    </citation>
    <scope>IDENTIFICATION</scope>
</reference>
<sequence length="199" mass="22249">MSWFNHVSQGLNQQQPHPIDGGRLAATDVLNSRLRGPAEGSPTMATHHWTGSTTPSPGDFPPAPQGVYSPPSLGNLSCAPPSAGRLREPEPISYVSLQEQRCVLSWFQGWNAAQRERFLQDLLGKAVPGKVCTLLDSLSTLEVKDRLPNIYECQLRLWSQWFESWGEEERNHFLHILEEQDPVFVGHFYRSVAGTSGRD</sequence>
<dbReference type="FunCoup" id="G3PLT4">
    <property type="interactions" value="624"/>
</dbReference>
<dbReference type="OrthoDB" id="6514241at2759"/>
<dbReference type="STRING" id="69293.ENSGACP00000018565"/>
<dbReference type="AlphaFoldDB" id="G3PLT4"/>
<dbReference type="PANTHER" id="PTHR16260">
    <property type="entry name" value="SIMILAR TO 1700123O20RIK PROTEIN"/>
    <property type="match status" value="1"/>
</dbReference>
<evidence type="ECO:0000313" key="3">
    <source>
        <dbReference type="Proteomes" id="UP000007635"/>
    </source>
</evidence>
<feature type="region of interest" description="Disordered" evidence="1">
    <location>
        <begin position="1"/>
        <end position="67"/>
    </location>
</feature>
<organism evidence="2 3">
    <name type="scientific">Gasterosteus aculeatus aculeatus</name>
    <name type="common">three-spined stickleback</name>
    <dbReference type="NCBI Taxonomy" id="481459"/>
    <lineage>
        <taxon>Eukaryota</taxon>
        <taxon>Metazoa</taxon>
        <taxon>Chordata</taxon>
        <taxon>Craniata</taxon>
        <taxon>Vertebrata</taxon>
        <taxon>Euteleostomi</taxon>
        <taxon>Actinopterygii</taxon>
        <taxon>Neopterygii</taxon>
        <taxon>Teleostei</taxon>
        <taxon>Neoteleostei</taxon>
        <taxon>Acanthomorphata</taxon>
        <taxon>Eupercaria</taxon>
        <taxon>Perciformes</taxon>
        <taxon>Cottioidei</taxon>
        <taxon>Gasterosteales</taxon>
        <taxon>Gasterosteidae</taxon>
        <taxon>Gasterosteus</taxon>
    </lineage>
</organism>
<dbReference type="GeneTree" id="ENSGT00390000007438"/>
<dbReference type="Pfam" id="PF14969">
    <property type="entry name" value="DUF4508"/>
    <property type="match status" value="1"/>
</dbReference>